<evidence type="ECO:0008006" key="3">
    <source>
        <dbReference type="Google" id="ProtNLM"/>
    </source>
</evidence>
<accession>A0ABV2K131</accession>
<evidence type="ECO:0000313" key="1">
    <source>
        <dbReference type="EMBL" id="MET3653809.1"/>
    </source>
</evidence>
<evidence type="ECO:0000313" key="2">
    <source>
        <dbReference type="Proteomes" id="UP001549184"/>
    </source>
</evidence>
<gene>
    <name evidence="1" type="ORF">ABIC75_003546</name>
</gene>
<comment type="caution">
    <text evidence="1">The sequence shown here is derived from an EMBL/GenBank/DDBJ whole genome shotgun (WGS) entry which is preliminary data.</text>
</comment>
<reference evidence="1 2" key="1">
    <citation type="submission" date="2024-06" db="EMBL/GenBank/DDBJ databases">
        <title>Sorghum-associated microbial communities from plants grown in Nebraska, USA.</title>
        <authorList>
            <person name="Schachtman D."/>
        </authorList>
    </citation>
    <scope>NUCLEOTIDE SEQUENCE [LARGE SCALE GENOMIC DNA]</scope>
    <source>
        <strain evidence="1 2">1073</strain>
    </source>
</reference>
<organism evidence="1 2">
    <name type="scientific">Dyella japonica</name>
    <dbReference type="NCBI Taxonomy" id="231455"/>
    <lineage>
        <taxon>Bacteria</taxon>
        <taxon>Pseudomonadati</taxon>
        <taxon>Pseudomonadota</taxon>
        <taxon>Gammaproteobacteria</taxon>
        <taxon>Lysobacterales</taxon>
        <taxon>Rhodanobacteraceae</taxon>
        <taxon>Dyella</taxon>
    </lineage>
</organism>
<dbReference type="Pfam" id="PF12276">
    <property type="entry name" value="DUF3617"/>
    <property type="match status" value="1"/>
</dbReference>
<sequence>MNPSSSFACGRRGSMVARVVAVLVLLAAAFLGEPGHADPSDFQAMPGLWKIVTRVFDHGKPGEPQVAWHCVDEGPDPWAEFAQLPVPGYDQCERVDQHRSSTALSWALQCSGLTDAAHGRVKFDSAEHYTAGVNVGGKDVVQVEGRRYAACTSPKD</sequence>
<keyword evidence="2" id="KW-1185">Reference proteome</keyword>
<dbReference type="RefSeq" id="WP_354015185.1">
    <property type="nucleotide sequence ID" value="NZ_JBEPMU010000005.1"/>
</dbReference>
<name>A0ABV2K131_9GAMM</name>
<proteinExistence type="predicted"/>
<dbReference type="Proteomes" id="UP001549184">
    <property type="component" value="Unassembled WGS sequence"/>
</dbReference>
<dbReference type="EMBL" id="JBEPMU010000005">
    <property type="protein sequence ID" value="MET3653809.1"/>
    <property type="molecule type" value="Genomic_DNA"/>
</dbReference>
<protein>
    <recommendedName>
        <fullName evidence="3">DUF3617 family protein</fullName>
    </recommendedName>
</protein>
<dbReference type="InterPro" id="IPR022061">
    <property type="entry name" value="DUF3617"/>
</dbReference>